<evidence type="ECO:0000256" key="1">
    <source>
        <dbReference type="SAM" id="MobiDB-lite"/>
    </source>
</evidence>
<keyword evidence="3" id="KW-1185">Reference proteome</keyword>
<evidence type="ECO:0000313" key="3">
    <source>
        <dbReference type="Proteomes" id="UP001652700"/>
    </source>
</evidence>
<organism evidence="2 3">
    <name type="scientific">Diabrotica virgifera virgifera</name>
    <name type="common">western corn rootworm</name>
    <dbReference type="NCBI Taxonomy" id="50390"/>
    <lineage>
        <taxon>Eukaryota</taxon>
        <taxon>Metazoa</taxon>
        <taxon>Ecdysozoa</taxon>
        <taxon>Arthropoda</taxon>
        <taxon>Hexapoda</taxon>
        <taxon>Insecta</taxon>
        <taxon>Pterygota</taxon>
        <taxon>Neoptera</taxon>
        <taxon>Endopterygota</taxon>
        <taxon>Coleoptera</taxon>
        <taxon>Polyphaga</taxon>
        <taxon>Cucujiformia</taxon>
        <taxon>Chrysomeloidea</taxon>
        <taxon>Chrysomelidae</taxon>
        <taxon>Galerucinae</taxon>
        <taxon>Diabroticina</taxon>
        <taxon>Diabroticites</taxon>
        <taxon>Diabrotica</taxon>
    </lineage>
</organism>
<sequence length="110" mass="12388">MYLFFQMESRSKRILELAMATEKSNIPVLMTRIDNSTLYIRNGTSNIEDSLLTEGKVDLTVPNRSRCDSTSSSSSSDLSTSSSSPFSEGNFMYSINVHFTVIKIESELNW</sequence>
<accession>A0ABM5K8F0</accession>
<feature type="region of interest" description="Disordered" evidence="1">
    <location>
        <begin position="63"/>
        <end position="90"/>
    </location>
</feature>
<dbReference type="Proteomes" id="UP001652700">
    <property type="component" value="Unplaced"/>
</dbReference>
<dbReference type="RefSeq" id="XP_050506467.1">
    <property type="nucleotide sequence ID" value="XM_050650510.1"/>
</dbReference>
<reference evidence="2" key="1">
    <citation type="submission" date="2025-05" db="UniProtKB">
        <authorList>
            <consortium name="EnsemblMetazoa"/>
        </authorList>
    </citation>
    <scope>IDENTIFICATION</scope>
</reference>
<dbReference type="GeneID" id="126884551"/>
<protein>
    <submittedName>
        <fullName evidence="2">Uncharacterized protein</fullName>
    </submittedName>
</protein>
<proteinExistence type="predicted"/>
<feature type="compositionally biased region" description="Low complexity" evidence="1">
    <location>
        <begin position="68"/>
        <end position="84"/>
    </location>
</feature>
<dbReference type="EnsemblMetazoa" id="XM_050650510.1">
    <property type="protein sequence ID" value="XP_050506467.1"/>
    <property type="gene ID" value="LOC126884551"/>
</dbReference>
<evidence type="ECO:0000313" key="2">
    <source>
        <dbReference type="EnsemblMetazoa" id="XP_050506467.1"/>
    </source>
</evidence>
<name>A0ABM5K8F0_DIAVI</name>